<evidence type="ECO:0000313" key="3">
    <source>
        <dbReference type="Proteomes" id="UP000242715"/>
    </source>
</evidence>
<name>A0A2Z6P5F5_TRISU</name>
<sequence>MEQNTRFWHDKWIGDIVLKDKFPRLFVISNRKEASIKDLMVEAEGPLCWDFNWRRHLFVWEVTLQDELLGLIDVFRVKNEDGWGWIPENEGNFTVNSTYPFLVNMSSNDSPLIRVKEEVFRFIWKSKGPSKVTVFVWQLLLDKIPTRSNLQRRGMILEVKSRGCVFCDSEVESPIHLFLHCPCAAKVWYKVFKWLSLILILPPDVFTLMNYLRGLTFRKEVRHRLLLVWNTVIWCLWRRQNQGIFGDCTDDHIVVVEEPILCMQR</sequence>
<evidence type="ECO:0000259" key="1">
    <source>
        <dbReference type="Pfam" id="PF13966"/>
    </source>
</evidence>
<evidence type="ECO:0000313" key="2">
    <source>
        <dbReference type="EMBL" id="GAU44390.1"/>
    </source>
</evidence>
<dbReference type="Pfam" id="PF13966">
    <property type="entry name" value="zf-RVT"/>
    <property type="match status" value="1"/>
</dbReference>
<keyword evidence="3" id="KW-1185">Reference proteome</keyword>
<reference evidence="3" key="1">
    <citation type="journal article" date="2017" name="Front. Plant Sci.">
        <title>Climate Clever Clovers: New Paradigm to Reduce the Environmental Footprint of Ruminants by Breeding Low Methanogenic Forages Utilizing Haplotype Variation.</title>
        <authorList>
            <person name="Kaur P."/>
            <person name="Appels R."/>
            <person name="Bayer P.E."/>
            <person name="Keeble-Gagnere G."/>
            <person name="Wang J."/>
            <person name="Hirakawa H."/>
            <person name="Shirasawa K."/>
            <person name="Vercoe P."/>
            <person name="Stefanova K."/>
            <person name="Durmic Z."/>
            <person name="Nichols P."/>
            <person name="Revell C."/>
            <person name="Isobe S.N."/>
            <person name="Edwards D."/>
            <person name="Erskine W."/>
        </authorList>
    </citation>
    <scope>NUCLEOTIDE SEQUENCE [LARGE SCALE GENOMIC DNA]</scope>
    <source>
        <strain evidence="3">cv. Daliak</strain>
    </source>
</reference>
<dbReference type="EMBL" id="DF974039">
    <property type="protein sequence ID" value="GAU44390.1"/>
    <property type="molecule type" value="Genomic_DNA"/>
</dbReference>
<feature type="domain" description="Reverse transcriptase zinc-binding" evidence="1">
    <location>
        <begin position="93"/>
        <end position="188"/>
    </location>
</feature>
<dbReference type="OrthoDB" id="1436790at2759"/>
<dbReference type="Proteomes" id="UP000242715">
    <property type="component" value="Unassembled WGS sequence"/>
</dbReference>
<organism evidence="2 3">
    <name type="scientific">Trifolium subterraneum</name>
    <name type="common">Subterranean clover</name>
    <dbReference type="NCBI Taxonomy" id="3900"/>
    <lineage>
        <taxon>Eukaryota</taxon>
        <taxon>Viridiplantae</taxon>
        <taxon>Streptophyta</taxon>
        <taxon>Embryophyta</taxon>
        <taxon>Tracheophyta</taxon>
        <taxon>Spermatophyta</taxon>
        <taxon>Magnoliopsida</taxon>
        <taxon>eudicotyledons</taxon>
        <taxon>Gunneridae</taxon>
        <taxon>Pentapetalae</taxon>
        <taxon>rosids</taxon>
        <taxon>fabids</taxon>
        <taxon>Fabales</taxon>
        <taxon>Fabaceae</taxon>
        <taxon>Papilionoideae</taxon>
        <taxon>50 kb inversion clade</taxon>
        <taxon>NPAAA clade</taxon>
        <taxon>Hologalegina</taxon>
        <taxon>IRL clade</taxon>
        <taxon>Trifolieae</taxon>
        <taxon>Trifolium</taxon>
    </lineage>
</organism>
<dbReference type="AlphaFoldDB" id="A0A2Z6P5F5"/>
<dbReference type="PANTHER" id="PTHR36617">
    <property type="entry name" value="PROTEIN, PUTATIVE-RELATED"/>
    <property type="match status" value="1"/>
</dbReference>
<accession>A0A2Z6P5F5</accession>
<dbReference type="PANTHER" id="PTHR36617:SF16">
    <property type="entry name" value="OS04G0516500 PROTEIN"/>
    <property type="match status" value="1"/>
</dbReference>
<proteinExistence type="predicted"/>
<dbReference type="InterPro" id="IPR026960">
    <property type="entry name" value="RVT-Znf"/>
</dbReference>
<protein>
    <recommendedName>
        <fullName evidence="1">Reverse transcriptase zinc-binding domain-containing protein</fullName>
    </recommendedName>
</protein>
<gene>
    <name evidence="2" type="ORF">TSUD_100400</name>
</gene>